<keyword evidence="13" id="KW-1185">Reference proteome</keyword>
<dbReference type="OMA" id="VKGWQDA"/>
<evidence type="ECO:0000259" key="11">
    <source>
        <dbReference type="PROSITE" id="PS50011"/>
    </source>
</evidence>
<reference evidence="12" key="1">
    <citation type="submission" date="2009-08" db="EMBL/GenBank/DDBJ databases">
        <title>Annotation of Salpingoeca rosetta.</title>
        <authorList>
            <consortium name="The Broad Institute Genome Sequencing Platform"/>
            <person name="Russ C."/>
            <person name="Cuomo C."/>
            <person name="Burger G."/>
            <person name="Gray M.W."/>
            <person name="Holland P.W.H."/>
            <person name="King N."/>
            <person name="Lang F.B.F."/>
            <person name="Roger A.J."/>
            <person name="Ruiz-Trillo I."/>
            <person name="Young S.K."/>
            <person name="Zeng Q."/>
            <person name="Gargeya S."/>
            <person name="Alvarado L."/>
            <person name="Berlin A."/>
            <person name="Chapman S.B."/>
            <person name="Chen Z."/>
            <person name="Freedman E."/>
            <person name="Gellesch M."/>
            <person name="Goldberg J."/>
            <person name="Griggs A."/>
            <person name="Gujja S."/>
            <person name="Heilman E."/>
            <person name="Heiman D."/>
            <person name="Howarth C."/>
            <person name="Mehta T."/>
            <person name="Neiman D."/>
            <person name="Pearson M."/>
            <person name="Roberts A."/>
            <person name="Saif S."/>
            <person name="Shea T."/>
            <person name="Shenoy N."/>
            <person name="Sisk P."/>
            <person name="Stolte C."/>
            <person name="Sykes S."/>
            <person name="White J."/>
            <person name="Yandava C."/>
            <person name="Haas B."/>
            <person name="Nusbaum C."/>
            <person name="Birren B."/>
        </authorList>
    </citation>
    <scope>NUCLEOTIDE SEQUENCE [LARGE SCALE GENOMIC DNA]</scope>
    <source>
        <strain evidence="12">ATCC 50818</strain>
    </source>
</reference>
<dbReference type="EMBL" id="GL832983">
    <property type="protein sequence ID" value="EGD78433.1"/>
    <property type="molecule type" value="Genomic_DNA"/>
</dbReference>
<evidence type="ECO:0000256" key="8">
    <source>
        <dbReference type="SAM" id="MobiDB-lite"/>
    </source>
</evidence>
<evidence type="ECO:0000256" key="5">
    <source>
        <dbReference type="ARBA" id="ARBA00022741"/>
    </source>
</evidence>
<dbReference type="InterPro" id="IPR001611">
    <property type="entry name" value="Leu-rich_rpt"/>
</dbReference>
<dbReference type="Pfam" id="PF00069">
    <property type="entry name" value="Pkinase"/>
    <property type="match status" value="1"/>
</dbReference>
<evidence type="ECO:0000256" key="2">
    <source>
        <dbReference type="ARBA" id="ARBA00022679"/>
    </source>
</evidence>
<dbReference type="InterPro" id="IPR003591">
    <property type="entry name" value="Leu-rich_rpt_typical-subtyp"/>
</dbReference>
<organism evidence="13">
    <name type="scientific">Salpingoeca rosetta (strain ATCC 50818 / BSB-021)</name>
    <dbReference type="NCBI Taxonomy" id="946362"/>
    <lineage>
        <taxon>Eukaryota</taxon>
        <taxon>Choanoflagellata</taxon>
        <taxon>Craspedida</taxon>
        <taxon>Salpingoecidae</taxon>
        <taxon>Salpingoeca</taxon>
    </lineage>
</organism>
<protein>
    <submittedName>
        <fullName evidence="12">TKL protein kinase</fullName>
    </submittedName>
</protein>
<dbReference type="SUPFAM" id="SSF56112">
    <property type="entry name" value="Protein kinase-like (PK-like)"/>
    <property type="match status" value="1"/>
</dbReference>
<dbReference type="GO" id="GO:0005524">
    <property type="term" value="F:ATP binding"/>
    <property type="evidence" value="ECO:0007669"/>
    <property type="project" value="UniProtKB-KW"/>
</dbReference>
<feature type="transmembrane region" description="Helical" evidence="9">
    <location>
        <begin position="930"/>
        <end position="951"/>
    </location>
</feature>
<dbReference type="Gene3D" id="3.80.10.10">
    <property type="entry name" value="Ribonuclease Inhibitor"/>
    <property type="match status" value="3"/>
</dbReference>
<keyword evidence="6 12" id="KW-0418">Kinase</keyword>
<feature type="region of interest" description="Disordered" evidence="8">
    <location>
        <begin position="156"/>
        <end position="175"/>
    </location>
</feature>
<keyword evidence="9" id="KW-1133">Transmembrane helix</keyword>
<dbReference type="PROSITE" id="PS50011">
    <property type="entry name" value="PROTEIN_KINASE_DOM"/>
    <property type="match status" value="1"/>
</dbReference>
<dbReference type="InterPro" id="IPR000719">
    <property type="entry name" value="Prot_kinase_dom"/>
</dbReference>
<evidence type="ECO:0000256" key="3">
    <source>
        <dbReference type="ARBA" id="ARBA00022729"/>
    </source>
</evidence>
<dbReference type="PANTHER" id="PTHR24373:SF378">
    <property type="entry name" value="FI03225P-RELATED"/>
    <property type="match status" value="1"/>
</dbReference>
<dbReference type="STRING" id="946362.F2UMT4"/>
<dbReference type="PANTHER" id="PTHR24373">
    <property type="entry name" value="SLIT RELATED LEUCINE-RICH REPEAT NEURONAL PROTEIN"/>
    <property type="match status" value="1"/>
</dbReference>
<keyword evidence="7" id="KW-0067">ATP-binding</keyword>
<evidence type="ECO:0000256" key="1">
    <source>
        <dbReference type="ARBA" id="ARBA00022614"/>
    </source>
</evidence>
<dbReference type="InParanoid" id="F2UMT4"/>
<evidence type="ECO:0000256" key="7">
    <source>
        <dbReference type="ARBA" id="ARBA00022840"/>
    </source>
</evidence>
<dbReference type="PROSITE" id="PS51450">
    <property type="entry name" value="LRR"/>
    <property type="match status" value="3"/>
</dbReference>
<evidence type="ECO:0000313" key="13">
    <source>
        <dbReference type="Proteomes" id="UP000007799"/>
    </source>
</evidence>
<dbReference type="GO" id="GO:0005615">
    <property type="term" value="C:extracellular space"/>
    <property type="evidence" value="ECO:0007669"/>
    <property type="project" value="TreeGrafter"/>
</dbReference>
<dbReference type="RefSeq" id="XP_004989382.1">
    <property type="nucleotide sequence ID" value="XM_004989325.1"/>
</dbReference>
<proteinExistence type="predicted"/>
<dbReference type="Gene3D" id="3.30.200.20">
    <property type="entry name" value="Phosphorylase Kinase, domain 1"/>
    <property type="match status" value="1"/>
</dbReference>
<dbReference type="Proteomes" id="UP000007799">
    <property type="component" value="Unassembled WGS sequence"/>
</dbReference>
<evidence type="ECO:0000256" key="9">
    <source>
        <dbReference type="SAM" id="Phobius"/>
    </source>
</evidence>
<dbReference type="GO" id="GO:0004672">
    <property type="term" value="F:protein kinase activity"/>
    <property type="evidence" value="ECO:0007669"/>
    <property type="project" value="InterPro"/>
</dbReference>
<dbReference type="eggNOG" id="KOG0192">
    <property type="taxonomic scope" value="Eukaryota"/>
</dbReference>
<feature type="region of interest" description="Disordered" evidence="8">
    <location>
        <begin position="57"/>
        <end position="83"/>
    </location>
</feature>
<dbReference type="Gene3D" id="1.10.510.10">
    <property type="entry name" value="Transferase(Phosphotransferase) domain 1"/>
    <property type="match status" value="1"/>
</dbReference>
<accession>F2UMT4</accession>
<dbReference type="KEGG" id="sre:PTSG_09128"/>
<evidence type="ECO:0000256" key="6">
    <source>
        <dbReference type="ARBA" id="ARBA00022777"/>
    </source>
</evidence>
<evidence type="ECO:0000256" key="4">
    <source>
        <dbReference type="ARBA" id="ARBA00022737"/>
    </source>
</evidence>
<gene>
    <name evidence="12" type="ORF">PTSG_09128</name>
</gene>
<keyword evidence="4" id="KW-0677">Repeat</keyword>
<sequence>MTAAVAMLLALVVATTVASTQARSPSANAQNDQLCSDVHGTLDSMVRVLEVHDVPFFPKHGANNKGNSSRNDTTPATGNTMTREDMLPSFLVDLSPIHRMMAAFGCGDRNGDGSRELELLENGEHRTPPAPSGTRSTSTYVEERVNAIRRNETMLPLQQQSQSQHSRVRRNDDPEVQAGQCTLASVVDGTCPGVDNRGRLTITLREGDYVDDSTDASGLRAISSIVVDLTVNGHVEQAPLRWIVKNGNWTVCYTVVLDGVQYPIFQLSELNPMARVNTTRIRDSVLLREVSTSGFALTHELVNFGLSNNALTSVPDVSGMTSLRILNLYNNRIRRIAKDVFKGLPVLQQLLLGENRISEIESRAFDDLTQLQVLTLFANDLSAIPSSLFHRLTSLTTLQLQQNPITQLDADVFAGLTMLDHLSLVDTLLTSLPATLLRNTTRLTRLELARTFITTLDETVFSGLLWLDVLDLFNNRLTSLPPRVFKDLTALTWLDLFSNDITSLPGTLLENCALLHAFFCNNNQLTVLPANLFANNPALLQVNLANNALRSIDTALESAQLSSLQFLDLENNQLTKMRLFRELPRLHYVDLSDNPMKELPDVTLTPALDTLRLHNHEIKHMNLAPLLRLSSLTILELDASPQAHSRAVLTDTNVADIAPLSTLSLENVDISTAVPSLAHLPSLSLRTLHLGWSGASSDELPISTMCELFASNLHELRIANTDYRVIELCPDKTFDSLLLNDNQHLQSVTVHNPLRELNVSGCTQLTSIDAPPVDILDISNTNFPPTGALCTRWGRRILFARNLVRDIDTRQAVTTVRNCLRQVDVLDLSGNTWLSQLPEINRATERIIVLSDEKHLSADFFFLPNRPTPPILQLTDAPIECALQLFNQDLRPVRDNFTLTPQIMFSFHCTCARGFKMTSGGRCVLDEPDIAGIAAASVIGGLGIGLLMAWLSRRYRGLTKRIGLQEQLLVERDEEVMALKKAWEIEYNELRMIKRVAAGAFGVVFKAEWDTVMVAVKVLQQGVMMFDESTVLEFEKEVEFLQRTRHPNVVRFFGAGTDPNGSPFLVLEFVAMGSLKDLLGKDMEQVLMEVRSRKVEESSNGSVRDDVNSVLDLKLRLLRDVASGMAFIHSLDQMHRDLKSGNVLVSSSLRAKITDFGSIRQCFTRDRNHQQRTRLSSSQDVFDDPQYSQQAGLQTMTNMTLTAGVGTPLYMAPEALTGDKYSFEADIFSFGVLMWEVATQRVPDLIKQECGEGFSGPILATLRTLMADGKRLKFEDSESIPEWFQSLAYKCMAQNPRERPSFGELKDHHFA</sequence>
<evidence type="ECO:0000256" key="10">
    <source>
        <dbReference type="SAM" id="SignalP"/>
    </source>
</evidence>
<dbReference type="FunFam" id="3.30.200.20:FF:000180">
    <property type="entry name" value="serine/threonine-protein kinase STY46-like"/>
    <property type="match status" value="1"/>
</dbReference>
<dbReference type="InterPro" id="IPR032675">
    <property type="entry name" value="LRR_dom_sf"/>
</dbReference>
<dbReference type="SUPFAM" id="SSF52058">
    <property type="entry name" value="L domain-like"/>
    <property type="match status" value="2"/>
</dbReference>
<feature type="compositionally biased region" description="Polar residues" evidence="8">
    <location>
        <begin position="64"/>
        <end position="81"/>
    </location>
</feature>
<keyword evidence="5" id="KW-0547">Nucleotide-binding</keyword>
<dbReference type="GO" id="GO:0031012">
    <property type="term" value="C:extracellular matrix"/>
    <property type="evidence" value="ECO:0007669"/>
    <property type="project" value="TreeGrafter"/>
</dbReference>
<keyword evidence="1" id="KW-0433">Leucine-rich repeat</keyword>
<dbReference type="Pfam" id="PF13855">
    <property type="entry name" value="LRR_8"/>
    <property type="match status" value="2"/>
</dbReference>
<dbReference type="InterPro" id="IPR050328">
    <property type="entry name" value="Dev_Immune_Receptor"/>
</dbReference>
<dbReference type="eggNOG" id="KOG0619">
    <property type="taxonomic scope" value="Eukaryota"/>
</dbReference>
<keyword evidence="9" id="KW-0812">Transmembrane</keyword>
<keyword evidence="3 10" id="KW-0732">Signal</keyword>
<feature type="chain" id="PRO_5003290819" evidence="10">
    <location>
        <begin position="23"/>
        <end position="1311"/>
    </location>
</feature>
<dbReference type="FunFam" id="3.80.10.10:FF:001164">
    <property type="entry name" value="GH01279p"/>
    <property type="match status" value="2"/>
</dbReference>
<evidence type="ECO:0000313" key="12">
    <source>
        <dbReference type="EMBL" id="EGD78433.1"/>
    </source>
</evidence>
<feature type="domain" description="Protein kinase" evidence="11">
    <location>
        <begin position="990"/>
        <end position="1311"/>
    </location>
</feature>
<dbReference type="GeneID" id="16069927"/>
<name>F2UMT4_SALR5</name>
<keyword evidence="9" id="KW-0472">Membrane</keyword>
<dbReference type="SMART" id="SM00220">
    <property type="entry name" value="S_TKc"/>
    <property type="match status" value="1"/>
</dbReference>
<dbReference type="SMART" id="SM00369">
    <property type="entry name" value="LRR_TYP"/>
    <property type="match status" value="11"/>
</dbReference>
<keyword evidence="2" id="KW-0808">Transferase</keyword>
<feature type="signal peptide" evidence="10">
    <location>
        <begin position="1"/>
        <end position="22"/>
    </location>
</feature>
<dbReference type="InterPro" id="IPR011009">
    <property type="entry name" value="Kinase-like_dom_sf"/>
</dbReference>